<evidence type="ECO:0000313" key="1">
    <source>
        <dbReference type="EMBL" id="PKH99459.1"/>
    </source>
</evidence>
<evidence type="ECO:0000313" key="2">
    <source>
        <dbReference type="Proteomes" id="UP000233551"/>
    </source>
</evidence>
<keyword evidence="2" id="KW-1185">Reference proteome</keyword>
<name>A0A2I0H6G3_PUNGR</name>
<dbReference type="AlphaFoldDB" id="A0A2I0H6G3"/>
<gene>
    <name evidence="1" type="ORF">CRG98_049655</name>
</gene>
<reference evidence="1 2" key="1">
    <citation type="submission" date="2017-11" db="EMBL/GenBank/DDBJ databases">
        <title>De-novo sequencing of pomegranate (Punica granatum L.) genome.</title>
        <authorList>
            <person name="Akparov Z."/>
            <person name="Amiraslanov A."/>
            <person name="Hajiyeva S."/>
            <person name="Abbasov M."/>
            <person name="Kaur K."/>
            <person name="Hamwieh A."/>
            <person name="Solovyev V."/>
            <person name="Salamov A."/>
            <person name="Braich B."/>
            <person name="Kosarev P."/>
            <person name="Mahmoud A."/>
            <person name="Hajiyev E."/>
            <person name="Babayeva S."/>
            <person name="Izzatullayeva V."/>
            <person name="Mammadov A."/>
            <person name="Mammadov A."/>
            <person name="Sharifova S."/>
            <person name="Ojaghi J."/>
            <person name="Eynullazada K."/>
            <person name="Bayramov B."/>
            <person name="Abdulazimova A."/>
            <person name="Shahmuradov I."/>
        </authorList>
    </citation>
    <scope>NUCLEOTIDE SEQUENCE [LARGE SCALE GENOMIC DNA]</scope>
    <source>
        <strain evidence="2">cv. AG2017</strain>
        <tissue evidence="1">Leaf</tissue>
    </source>
</reference>
<dbReference type="Proteomes" id="UP000233551">
    <property type="component" value="Unassembled WGS sequence"/>
</dbReference>
<dbReference type="EMBL" id="PGOL01041709">
    <property type="protein sequence ID" value="PKH99459.1"/>
    <property type="molecule type" value="Genomic_DNA"/>
</dbReference>
<accession>A0A2I0H6G3</accession>
<proteinExistence type="predicted"/>
<protein>
    <submittedName>
        <fullName evidence="1">Uncharacterized protein</fullName>
    </submittedName>
</protein>
<sequence length="105" mass="11044">MAYVPAVHPISDPLSPPPAPIVVALPPAAFLSADSTMHALPPLTMLMHPLIYTVPPPTVPLVISAQAPVSTMDHFPFQTPQPQTSFAYLAPPPLNIPPTKPGTPT</sequence>
<comment type="caution">
    <text evidence="1">The sequence shown here is derived from an EMBL/GenBank/DDBJ whole genome shotgun (WGS) entry which is preliminary data.</text>
</comment>
<organism evidence="1 2">
    <name type="scientific">Punica granatum</name>
    <name type="common">Pomegranate</name>
    <dbReference type="NCBI Taxonomy" id="22663"/>
    <lineage>
        <taxon>Eukaryota</taxon>
        <taxon>Viridiplantae</taxon>
        <taxon>Streptophyta</taxon>
        <taxon>Embryophyta</taxon>
        <taxon>Tracheophyta</taxon>
        <taxon>Spermatophyta</taxon>
        <taxon>Magnoliopsida</taxon>
        <taxon>eudicotyledons</taxon>
        <taxon>Gunneridae</taxon>
        <taxon>Pentapetalae</taxon>
        <taxon>rosids</taxon>
        <taxon>malvids</taxon>
        <taxon>Myrtales</taxon>
        <taxon>Lythraceae</taxon>
        <taxon>Punica</taxon>
    </lineage>
</organism>